<dbReference type="Proteomes" id="UP000018050">
    <property type="component" value="Unassembled WGS sequence"/>
</dbReference>
<dbReference type="GeneID" id="25271908"/>
<accession>U6GF81</accession>
<dbReference type="AlphaFoldDB" id="U6GF81"/>
<evidence type="ECO:0000313" key="2">
    <source>
        <dbReference type="Proteomes" id="UP000018050"/>
    </source>
</evidence>
<dbReference type="OrthoDB" id="354542at2759"/>
<protein>
    <submittedName>
        <fullName evidence="1">Uncharacterized protein</fullName>
    </submittedName>
</protein>
<keyword evidence="2" id="KW-1185">Reference proteome</keyword>
<reference evidence="1" key="2">
    <citation type="submission" date="2013-10" db="EMBL/GenBank/DDBJ databases">
        <authorList>
            <person name="Aslett M."/>
        </authorList>
    </citation>
    <scope>NUCLEOTIDE SEQUENCE</scope>
    <source>
        <strain evidence="1">Houghton</strain>
    </source>
</reference>
<proteinExistence type="predicted"/>
<dbReference type="RefSeq" id="XP_013250924.1">
    <property type="nucleotide sequence ID" value="XM_013395470.1"/>
</dbReference>
<dbReference type="VEuPathDB" id="ToxoDB:EAH_00038380"/>
<gene>
    <name evidence="1" type="ORF">EAH_00038380</name>
</gene>
<reference evidence="1" key="1">
    <citation type="submission" date="2013-10" db="EMBL/GenBank/DDBJ databases">
        <title>Genomic analysis of the causative agents of coccidiosis in chickens.</title>
        <authorList>
            <person name="Reid A.J."/>
            <person name="Blake D."/>
            <person name="Billington K."/>
            <person name="Browne H."/>
            <person name="Dunn M."/>
            <person name="Hung S."/>
            <person name="Kawahara F."/>
            <person name="Miranda-Saavedra D."/>
            <person name="Mourier T."/>
            <person name="Nagra H."/>
            <person name="Otto T.D."/>
            <person name="Rawlings N."/>
            <person name="Sanchez A."/>
            <person name="Sanders M."/>
            <person name="Subramaniam C."/>
            <person name="Tay Y."/>
            <person name="Dear P."/>
            <person name="Doerig C."/>
            <person name="Gruber A."/>
            <person name="Parkinson J."/>
            <person name="Shirley M."/>
            <person name="Wan K.L."/>
            <person name="Berriman M."/>
            <person name="Tomley F."/>
            <person name="Pain A."/>
        </authorList>
    </citation>
    <scope>NUCLEOTIDE SEQUENCE</scope>
    <source>
        <strain evidence="1">Houghton</strain>
    </source>
</reference>
<dbReference type="EMBL" id="HG670933">
    <property type="protein sequence ID" value="CDI78911.1"/>
    <property type="molecule type" value="Genomic_DNA"/>
</dbReference>
<name>U6GF81_EIMAC</name>
<sequence>SADELICLLASLDYCAAVWSPVPSKARIVAPSCIRASLNFLFDSLDVDGKKYFSAADLAEFWEGTAACLASRGFPAWVLCEGSVRLEVLDRLQNKSEVLTKQACVNDLAPLIPGDPVMVKSEIDVDMP</sequence>
<evidence type="ECO:0000313" key="1">
    <source>
        <dbReference type="EMBL" id="CDI78911.1"/>
    </source>
</evidence>
<organism evidence="1 2">
    <name type="scientific">Eimeria acervulina</name>
    <name type="common">Coccidian parasite</name>
    <dbReference type="NCBI Taxonomy" id="5801"/>
    <lineage>
        <taxon>Eukaryota</taxon>
        <taxon>Sar</taxon>
        <taxon>Alveolata</taxon>
        <taxon>Apicomplexa</taxon>
        <taxon>Conoidasida</taxon>
        <taxon>Coccidia</taxon>
        <taxon>Eucoccidiorida</taxon>
        <taxon>Eimeriorina</taxon>
        <taxon>Eimeriidae</taxon>
        <taxon>Eimeria</taxon>
    </lineage>
</organism>
<feature type="non-terminal residue" evidence="1">
    <location>
        <position position="1"/>
    </location>
</feature>